<organism evidence="2 3">
    <name type="scientific">Ajellomyces capsulatus</name>
    <name type="common">Darling's disease fungus</name>
    <name type="synonym">Histoplasma capsulatum</name>
    <dbReference type="NCBI Taxonomy" id="5037"/>
    <lineage>
        <taxon>Eukaryota</taxon>
        <taxon>Fungi</taxon>
        <taxon>Dikarya</taxon>
        <taxon>Ascomycota</taxon>
        <taxon>Pezizomycotina</taxon>
        <taxon>Eurotiomycetes</taxon>
        <taxon>Eurotiomycetidae</taxon>
        <taxon>Onygenales</taxon>
        <taxon>Ajellomycetaceae</taxon>
        <taxon>Histoplasma</taxon>
    </lineage>
</organism>
<accession>A0A8H8CWB2</accession>
<proteinExistence type="predicted"/>
<evidence type="ECO:0000313" key="3">
    <source>
        <dbReference type="Proteomes" id="UP000670092"/>
    </source>
</evidence>
<dbReference type="AlphaFoldDB" id="A0A8H8CWB2"/>
<reference evidence="2 3" key="1">
    <citation type="submission" date="2021-01" db="EMBL/GenBank/DDBJ databases">
        <title>Chromosome-level genome assembly of a human fungal pathogen reveals clustering of transcriptionally co-regulated genes.</title>
        <authorList>
            <person name="Voorhies M."/>
            <person name="Cohen S."/>
            <person name="Shea T.P."/>
            <person name="Petrus S."/>
            <person name="Munoz J.F."/>
            <person name="Poplawski S."/>
            <person name="Goldman W.E."/>
            <person name="Michael T."/>
            <person name="Cuomo C.A."/>
            <person name="Sil A."/>
            <person name="Beyhan S."/>
        </authorList>
    </citation>
    <scope>NUCLEOTIDE SEQUENCE [LARGE SCALE GENOMIC DNA]</scope>
    <source>
        <strain evidence="2 3">G184AR</strain>
    </source>
</reference>
<gene>
    <name evidence="2" type="ORF">I7I52_08368</name>
</gene>
<sequence>MDLDHTGPPPAYYDSSSPRLAEASPPDYETLVSRTPFPLSQTPSTLDPAEPTILTIDGKYIFSSKCPDRPLYSLSHELDGHELGAGILVTRLGKKKRDLDSISQRYQIPGSDISRQDVFALLKTAQIFSSTGGLLIDGRKCPSDKLGKMSKCMTRYGFGWTAGGDGLPFLEARPTLFVERKQQSDPDASGEANGRYYEWRLKDKVIRPKDKAEDREGTLLAIETRRRWDTENKVEITKPTLELKTDVDALELKVFDFFVAAWCMHNWREARDITKESLTWNEFKEQAKVTRRKNAERRKRNINGFGVIAAGSIF</sequence>
<name>A0A8H8CWB2_AJECA</name>
<protein>
    <submittedName>
        <fullName evidence="2">Uncharacterized protein</fullName>
    </submittedName>
</protein>
<dbReference type="VEuPathDB" id="FungiDB:I7I52_08368"/>
<comment type="caution">
    <text evidence="2">The sequence shown here is derived from an EMBL/GenBank/DDBJ whole genome shotgun (WGS) entry which is preliminary data.</text>
</comment>
<evidence type="ECO:0000313" key="2">
    <source>
        <dbReference type="EMBL" id="KAG5291138.1"/>
    </source>
</evidence>
<dbReference type="Proteomes" id="UP000670092">
    <property type="component" value="Unassembled WGS sequence"/>
</dbReference>
<dbReference type="OrthoDB" id="4196148at2759"/>
<evidence type="ECO:0000256" key="1">
    <source>
        <dbReference type="SAM" id="MobiDB-lite"/>
    </source>
</evidence>
<dbReference type="EMBL" id="JAEVHI010000005">
    <property type="protein sequence ID" value="KAG5291138.1"/>
    <property type="molecule type" value="Genomic_DNA"/>
</dbReference>
<feature type="region of interest" description="Disordered" evidence="1">
    <location>
        <begin position="1"/>
        <end position="48"/>
    </location>
</feature>